<dbReference type="PANTHER" id="PTHR11647">
    <property type="entry name" value="HYDRANTOINASE/DIHYDROPYRIMIDINASE FAMILY MEMBER"/>
    <property type="match status" value="1"/>
</dbReference>
<comment type="caution">
    <text evidence="5">The sequence shown here is derived from an EMBL/GenBank/DDBJ whole genome shotgun (WGS) entry which is preliminary data.</text>
</comment>
<reference evidence="5 6" key="1">
    <citation type="submission" date="2020-06" db="EMBL/GenBank/DDBJ databases">
        <title>Taxonomy, biology and ecology of Rhodococcus bacteria occurring in California pistachio and other woody hosts as revealed by genome sequence analyses.</title>
        <authorList>
            <person name="Gai Y."/>
            <person name="Riely B."/>
        </authorList>
    </citation>
    <scope>NUCLEOTIDE SEQUENCE [LARGE SCALE GENOMIC DNA]</scope>
    <source>
        <strain evidence="5 6">BP-284</strain>
    </source>
</reference>
<dbReference type="InterPro" id="IPR011059">
    <property type="entry name" value="Metal-dep_hydrolase_composite"/>
</dbReference>
<evidence type="ECO:0000313" key="6">
    <source>
        <dbReference type="Proteomes" id="UP001520140"/>
    </source>
</evidence>
<dbReference type="InterPro" id="IPR006680">
    <property type="entry name" value="Amidohydro-rel"/>
</dbReference>
<dbReference type="Pfam" id="PF01979">
    <property type="entry name" value="Amidohydro_1"/>
    <property type="match status" value="1"/>
</dbReference>
<feature type="domain" description="Amidohydrolase-related" evidence="3">
    <location>
        <begin position="393"/>
        <end position="555"/>
    </location>
</feature>
<proteinExistence type="predicted"/>
<evidence type="ECO:0000259" key="4">
    <source>
        <dbReference type="Pfam" id="PF07969"/>
    </source>
</evidence>
<evidence type="ECO:0000256" key="1">
    <source>
        <dbReference type="ARBA" id="ARBA00001947"/>
    </source>
</evidence>
<accession>A0ABS7NST3</accession>
<comment type="cofactor">
    <cofactor evidence="1">
        <name>Zn(2+)</name>
        <dbReference type="ChEBI" id="CHEBI:29105"/>
    </cofactor>
</comment>
<dbReference type="InterPro" id="IPR013108">
    <property type="entry name" value="Amidohydro_3"/>
</dbReference>
<dbReference type="InterPro" id="IPR032466">
    <property type="entry name" value="Metal_Hydrolase"/>
</dbReference>
<dbReference type="SUPFAM" id="SSF51338">
    <property type="entry name" value="Composite domain of metallo-dependent hydrolases"/>
    <property type="match status" value="1"/>
</dbReference>
<dbReference type="Proteomes" id="UP001520140">
    <property type="component" value="Unassembled WGS sequence"/>
</dbReference>
<evidence type="ECO:0000259" key="3">
    <source>
        <dbReference type="Pfam" id="PF01979"/>
    </source>
</evidence>
<protein>
    <submittedName>
        <fullName evidence="5">Amidohydrolase family protein</fullName>
    </submittedName>
</protein>
<evidence type="ECO:0000256" key="2">
    <source>
        <dbReference type="SAM" id="MobiDB-lite"/>
    </source>
</evidence>
<gene>
    <name evidence="5" type="ORF">HQ605_09525</name>
</gene>
<feature type="compositionally biased region" description="Basic and acidic residues" evidence="2">
    <location>
        <begin position="590"/>
        <end position="607"/>
    </location>
</feature>
<name>A0ABS7NST3_9NOCA</name>
<organism evidence="5 6">
    <name type="scientific">Rhodococcoides kroppenstedtii</name>
    <dbReference type="NCBI Taxonomy" id="293050"/>
    <lineage>
        <taxon>Bacteria</taxon>
        <taxon>Bacillati</taxon>
        <taxon>Actinomycetota</taxon>
        <taxon>Actinomycetes</taxon>
        <taxon>Mycobacteriales</taxon>
        <taxon>Nocardiaceae</taxon>
        <taxon>Rhodococcoides</taxon>
    </lineage>
</organism>
<dbReference type="Pfam" id="PF07969">
    <property type="entry name" value="Amidohydro_3"/>
    <property type="match status" value="1"/>
</dbReference>
<dbReference type="InterPro" id="IPR050378">
    <property type="entry name" value="Metallo-dep_Hydrolases_sf"/>
</dbReference>
<evidence type="ECO:0000313" key="5">
    <source>
        <dbReference type="EMBL" id="MBY6321061.1"/>
    </source>
</evidence>
<dbReference type="Gene3D" id="3.20.20.140">
    <property type="entry name" value="Metal-dependent hydrolases"/>
    <property type="match status" value="1"/>
</dbReference>
<sequence length="607" mass="66408">MSDYDVILSGGTVFDGSGGPGVRADVGISGGEVRAVSSTPLDPGPDTEVIDAAGQWVMPGFVDVHTHYDAEVLVGPGLTESVRHGVTTVLLGNCSLSTLYSTPVDIADLFSRVEALPRDHVLKAVDTHKTWSSPEEYIAALERLPLGPNIAALVGHSDLRAKVMGLDRSTDPSQRPTRRESAQMAEALDRALDAGLLGLSTMTNPWDKLDGDRYRSRSLPSSYASWSEFRRLHRILRRRGRLLQSIPNLNTKYDMIFFLGAATGVGRKALKVSLLAAADPKASPWIHRIFGPLAALVNGPGRGDFRWQHLPTTFDVYSDGIDLVVFEEFGSGRAALHLREELGRNELLQDEAYRRWFRADFEKKFSSRVWHRDFADAEITECPDASVVGKNIAEVADERGIHVVDAFLDLVVEHGRKLRWHTTIANHRRKQMDKLITRPGVTVGFSDAGAHLRNMAFYNFGIRLLRRVHDAREGFLTVAQAAHKLSGELADFYGVDAGHLRIGDRADIVVVNPAGLTDEVDAYREETMPEFGGLSRMVNRNDDAVTATLVGGRVVYRGGRFASWFGVSERAGQFLRAGVRTPAAGAAAAGEDRRSAAAGADRRPAAV</sequence>
<dbReference type="PANTHER" id="PTHR11647:SF1">
    <property type="entry name" value="COLLAPSIN RESPONSE MEDIATOR PROTEIN"/>
    <property type="match status" value="1"/>
</dbReference>
<feature type="region of interest" description="Disordered" evidence="2">
    <location>
        <begin position="586"/>
        <end position="607"/>
    </location>
</feature>
<feature type="domain" description="Amidohydrolase 3" evidence="4">
    <location>
        <begin position="48"/>
        <end position="201"/>
    </location>
</feature>
<dbReference type="EMBL" id="JABUKG010000008">
    <property type="protein sequence ID" value="MBY6321061.1"/>
    <property type="molecule type" value="Genomic_DNA"/>
</dbReference>
<dbReference type="SUPFAM" id="SSF51556">
    <property type="entry name" value="Metallo-dependent hydrolases"/>
    <property type="match status" value="1"/>
</dbReference>
<keyword evidence="6" id="KW-1185">Reference proteome</keyword>
<dbReference type="RefSeq" id="WP_068099275.1">
    <property type="nucleotide sequence ID" value="NZ_JABUKE010000005.1"/>
</dbReference>